<dbReference type="EMBL" id="JAFJYH010000074">
    <property type="protein sequence ID" value="KAG4420954.1"/>
    <property type="molecule type" value="Genomic_DNA"/>
</dbReference>
<dbReference type="OrthoDB" id="5393404at2759"/>
<feature type="region of interest" description="Disordered" evidence="1">
    <location>
        <begin position="253"/>
        <end position="485"/>
    </location>
</feature>
<feature type="compositionally biased region" description="Polar residues" evidence="1">
    <location>
        <begin position="318"/>
        <end position="340"/>
    </location>
</feature>
<evidence type="ECO:0000256" key="2">
    <source>
        <dbReference type="SAM" id="Phobius"/>
    </source>
</evidence>
<name>A0A8H7TJU4_9HELO</name>
<sequence>MAPLPEHASTFKTYLTSLLTRTPSPSPSASPSTLTTHLNSLTHTILKRASKGLPDPGAGVTEPDKVPNKTVFILIGLIGAGFVITGIWFFFWAKNGGFYFKENDWDDYKSTVLRRKGPNGTTLSGATESTDLGGGSIVHGEKGGRSLWGGRKKKNKKAMKAMNGVDRYKDFDEESSALGTESYGGSTVGGSEMGYAAHVVAGQHKVKKSKDKTTKPKKAKKAKGAPSDAGTLDTELDVDADVADAMRAYRHEKPARVGGLNKQPDGSSWDGSNTNDGSTAASELLSHREKTPTNTPTKVKKDRKDAYTGGSAGIRKVVSTSEGGASNFWGKSSGTGSVVTNDERIKAEARKLQEKGRAAQRRDFSFNVGDDTSTVVSSEVSGTSSAQDRERERRREERREERERRRKSRSPTKKVPGSYIEEEMGSLVGSQEGSEVGTKSYHHVIPGLSSAGSAVGSDYAEERRRKRNGGGGGGYRRGRRDSLSD</sequence>
<feature type="compositionally biased region" description="Basic residues" evidence="1">
    <location>
        <begin position="204"/>
        <end position="223"/>
    </location>
</feature>
<feature type="compositionally biased region" description="Low complexity" evidence="1">
    <location>
        <begin position="368"/>
        <end position="385"/>
    </location>
</feature>
<evidence type="ECO:0000313" key="3">
    <source>
        <dbReference type="EMBL" id="KAG4420954.1"/>
    </source>
</evidence>
<feature type="compositionally biased region" description="Basic and acidic residues" evidence="1">
    <location>
        <begin position="387"/>
        <end position="403"/>
    </location>
</feature>
<evidence type="ECO:0000256" key="1">
    <source>
        <dbReference type="SAM" id="MobiDB-lite"/>
    </source>
</evidence>
<dbReference type="AlphaFoldDB" id="A0A8H7TJU4"/>
<feature type="region of interest" description="Disordered" evidence="1">
    <location>
        <begin position="201"/>
        <end position="232"/>
    </location>
</feature>
<gene>
    <name evidence="3" type="ORF">IFR04_005931</name>
</gene>
<reference evidence="3" key="1">
    <citation type="submission" date="2021-02" db="EMBL/GenBank/DDBJ databases">
        <title>Genome sequence Cadophora malorum strain M34.</title>
        <authorList>
            <person name="Stefanovic E."/>
            <person name="Vu D."/>
            <person name="Scully C."/>
            <person name="Dijksterhuis J."/>
            <person name="Roader J."/>
            <person name="Houbraken J."/>
        </authorList>
    </citation>
    <scope>NUCLEOTIDE SEQUENCE</scope>
    <source>
        <strain evidence="3">M34</strain>
    </source>
</reference>
<keyword evidence="4" id="KW-1185">Reference proteome</keyword>
<keyword evidence="2" id="KW-0472">Membrane</keyword>
<keyword evidence="2" id="KW-0812">Transmembrane</keyword>
<feature type="compositionally biased region" description="Basic and acidic residues" evidence="1">
    <location>
        <begin position="341"/>
        <end position="364"/>
    </location>
</feature>
<protein>
    <recommendedName>
        <fullName evidence="5">Endosomal spry domain-containing protein</fullName>
    </recommendedName>
</protein>
<feature type="compositionally biased region" description="Polar residues" evidence="1">
    <location>
        <begin position="264"/>
        <end position="281"/>
    </location>
</feature>
<accession>A0A8H7TJU4</accession>
<evidence type="ECO:0000313" key="4">
    <source>
        <dbReference type="Proteomes" id="UP000664132"/>
    </source>
</evidence>
<organism evidence="3 4">
    <name type="scientific">Cadophora malorum</name>
    <dbReference type="NCBI Taxonomy" id="108018"/>
    <lineage>
        <taxon>Eukaryota</taxon>
        <taxon>Fungi</taxon>
        <taxon>Dikarya</taxon>
        <taxon>Ascomycota</taxon>
        <taxon>Pezizomycotina</taxon>
        <taxon>Leotiomycetes</taxon>
        <taxon>Helotiales</taxon>
        <taxon>Ploettnerulaceae</taxon>
        <taxon>Cadophora</taxon>
    </lineage>
</organism>
<comment type="caution">
    <text evidence="3">The sequence shown here is derived from an EMBL/GenBank/DDBJ whole genome shotgun (WGS) entry which is preliminary data.</text>
</comment>
<feature type="transmembrane region" description="Helical" evidence="2">
    <location>
        <begin position="71"/>
        <end position="93"/>
    </location>
</feature>
<dbReference type="Proteomes" id="UP000664132">
    <property type="component" value="Unassembled WGS sequence"/>
</dbReference>
<keyword evidence="2" id="KW-1133">Transmembrane helix</keyword>
<evidence type="ECO:0008006" key="5">
    <source>
        <dbReference type="Google" id="ProtNLM"/>
    </source>
</evidence>
<proteinExistence type="predicted"/>